<evidence type="ECO:0000313" key="2">
    <source>
        <dbReference type="Proteomes" id="UP001548832"/>
    </source>
</evidence>
<organism evidence="1 2">
    <name type="scientific">Mesorhizobium shangrilense</name>
    <dbReference type="NCBI Taxonomy" id="460060"/>
    <lineage>
        <taxon>Bacteria</taxon>
        <taxon>Pseudomonadati</taxon>
        <taxon>Pseudomonadota</taxon>
        <taxon>Alphaproteobacteria</taxon>
        <taxon>Hyphomicrobiales</taxon>
        <taxon>Phyllobacteriaceae</taxon>
        <taxon>Mesorhizobium</taxon>
    </lineage>
</organism>
<evidence type="ECO:0000313" key="1">
    <source>
        <dbReference type="EMBL" id="MET2828934.1"/>
    </source>
</evidence>
<gene>
    <name evidence="1" type="ORF">ABVQ20_18305</name>
</gene>
<protein>
    <submittedName>
        <fullName evidence="1">Uncharacterized protein</fullName>
    </submittedName>
</protein>
<dbReference type="EMBL" id="JBEWSZ010000001">
    <property type="protein sequence ID" value="MET2828934.1"/>
    <property type="molecule type" value="Genomic_DNA"/>
</dbReference>
<name>A0ABV2DGD0_9HYPH</name>
<proteinExistence type="predicted"/>
<sequence length="164" mass="17950">MATKAMTNSSASVYSIQPQRRGRESDWAVHRLIVQNPDYAWSETVMGKLDELMQLPKGWDGYSGKSVDFSIAYFAANLLQAIYVPGAPCPSLVPGSDGTLQIEWHSCGLDIELDILGVNKVDCVMTDLDKGGEEEAKLTVDFKIVRIWIDEMAKRAADAVPAAA</sequence>
<dbReference type="Proteomes" id="UP001548832">
    <property type="component" value="Unassembled WGS sequence"/>
</dbReference>
<reference evidence="1 2" key="1">
    <citation type="submission" date="2024-06" db="EMBL/GenBank/DDBJ databases">
        <authorList>
            <person name="Kim D.-U."/>
        </authorList>
    </citation>
    <scope>NUCLEOTIDE SEQUENCE [LARGE SCALE GENOMIC DNA]</scope>
    <source>
        <strain evidence="1 2">KACC15460</strain>
    </source>
</reference>
<keyword evidence="2" id="KW-1185">Reference proteome</keyword>
<dbReference type="RefSeq" id="WP_354460908.1">
    <property type="nucleotide sequence ID" value="NZ_JBEWSZ010000001.1"/>
</dbReference>
<comment type="caution">
    <text evidence="1">The sequence shown here is derived from an EMBL/GenBank/DDBJ whole genome shotgun (WGS) entry which is preliminary data.</text>
</comment>
<accession>A0ABV2DGD0</accession>